<evidence type="ECO:0000256" key="9">
    <source>
        <dbReference type="SAM" id="Phobius"/>
    </source>
</evidence>
<feature type="transmembrane region" description="Helical" evidence="9">
    <location>
        <begin position="258"/>
        <end position="278"/>
    </location>
</feature>
<sequence>MGRYPVMDMFPPKGVARGCRQALDLRVSPKSLGVPGPSLSLGRRSPVAPVVVRARRAVAGTGRWGQYPEEWMFIPGKGGQCRSACAAEPWRRRRGAMAHTWHHVPGPGPWPNWTCLEPVPYVRRMGDAPRRRLISLDVLAVVGFVLLPQVSVLRPADGAEPSATAAWLLSLGTALPLVVRTLWPVPVFAAVFTAACVALAAGLGPTPFLAAAYALYQVATTRSGRPGLSALLVAGPCAAGAILMTVSGGHGYQGGSRAVQTVFGLLILGATWATGTAVRERRESLRRAIEHAAEQAKSEERLRIARDIHDVVTHSVGLIAIKASIANHVVTTRPEEAREALAVIEDVSRRALRDMRATLQVLRREQDGGAGDLRPVQGLSDLPALVSTAEAAGVRVDLRTAYEEEPPDGVALSVFRIVQESLTNVVKHAAPTRCRVRLAAAQGTLTIDITDDGPGPGHRPTVPGGGMGLVGMRERVAAHRGTFSAGPRPSGGFRIVATLPY</sequence>
<dbReference type="Pfam" id="PF07730">
    <property type="entry name" value="HisKA_3"/>
    <property type="match status" value="1"/>
</dbReference>
<dbReference type="EC" id="2.7.13.3" evidence="2"/>
<dbReference type="InterPro" id="IPR005467">
    <property type="entry name" value="His_kinase_dom"/>
</dbReference>
<dbReference type="InterPro" id="IPR003594">
    <property type="entry name" value="HATPase_dom"/>
</dbReference>
<dbReference type="CDD" id="cd16917">
    <property type="entry name" value="HATPase_UhpB-NarQ-NarX-like"/>
    <property type="match status" value="1"/>
</dbReference>
<feature type="transmembrane region" description="Helical" evidence="9">
    <location>
        <begin position="133"/>
        <end position="152"/>
    </location>
</feature>
<keyword evidence="9" id="KW-0472">Membrane</keyword>
<dbReference type="InterPro" id="IPR055558">
    <property type="entry name" value="DUF7134"/>
</dbReference>
<dbReference type="InterPro" id="IPR036890">
    <property type="entry name" value="HATPase_C_sf"/>
</dbReference>
<evidence type="ECO:0000256" key="8">
    <source>
        <dbReference type="ARBA" id="ARBA00023012"/>
    </source>
</evidence>
<dbReference type="SMART" id="SM00387">
    <property type="entry name" value="HATPase_c"/>
    <property type="match status" value="1"/>
</dbReference>
<dbReference type="PROSITE" id="PS50109">
    <property type="entry name" value="HIS_KIN"/>
    <property type="match status" value="1"/>
</dbReference>
<evidence type="ECO:0000256" key="7">
    <source>
        <dbReference type="ARBA" id="ARBA00022840"/>
    </source>
</evidence>
<keyword evidence="6" id="KW-0418">Kinase</keyword>
<dbReference type="PANTHER" id="PTHR24421:SF10">
    <property type="entry name" value="NITRATE_NITRITE SENSOR PROTEIN NARQ"/>
    <property type="match status" value="1"/>
</dbReference>
<keyword evidence="4" id="KW-0808">Transferase</keyword>
<name>A0ABN1XW35_9ACTN</name>
<dbReference type="PANTHER" id="PTHR24421">
    <property type="entry name" value="NITRATE/NITRITE SENSOR PROTEIN NARX-RELATED"/>
    <property type="match status" value="1"/>
</dbReference>
<keyword evidence="9" id="KW-0812">Transmembrane</keyword>
<dbReference type="EMBL" id="BAAAKJ010000113">
    <property type="protein sequence ID" value="GAA1391642.1"/>
    <property type="molecule type" value="Genomic_DNA"/>
</dbReference>
<keyword evidence="5" id="KW-0547">Nucleotide-binding</keyword>
<protein>
    <recommendedName>
        <fullName evidence="2">histidine kinase</fullName>
        <ecNumber evidence="2">2.7.13.3</ecNumber>
    </recommendedName>
</protein>
<comment type="caution">
    <text evidence="11">The sequence shown here is derived from an EMBL/GenBank/DDBJ whole genome shotgun (WGS) entry which is preliminary data.</text>
</comment>
<dbReference type="Pfam" id="PF23539">
    <property type="entry name" value="DUF7134"/>
    <property type="match status" value="1"/>
</dbReference>
<keyword evidence="9" id="KW-1133">Transmembrane helix</keyword>
<evidence type="ECO:0000256" key="6">
    <source>
        <dbReference type="ARBA" id="ARBA00022777"/>
    </source>
</evidence>
<keyword evidence="3" id="KW-0597">Phosphoprotein</keyword>
<dbReference type="InterPro" id="IPR011712">
    <property type="entry name" value="Sig_transdc_His_kin_sub3_dim/P"/>
</dbReference>
<evidence type="ECO:0000256" key="2">
    <source>
        <dbReference type="ARBA" id="ARBA00012438"/>
    </source>
</evidence>
<dbReference type="Gene3D" id="1.20.5.1930">
    <property type="match status" value="1"/>
</dbReference>
<feature type="transmembrane region" description="Helical" evidence="9">
    <location>
        <begin position="187"/>
        <end position="216"/>
    </location>
</feature>
<feature type="transmembrane region" description="Helical" evidence="9">
    <location>
        <begin position="228"/>
        <end position="246"/>
    </location>
</feature>
<dbReference type="Proteomes" id="UP001499863">
    <property type="component" value="Unassembled WGS sequence"/>
</dbReference>
<accession>A0ABN1XW35</accession>
<dbReference type="Gene3D" id="3.30.565.10">
    <property type="entry name" value="Histidine kinase-like ATPase, C-terminal domain"/>
    <property type="match status" value="1"/>
</dbReference>
<proteinExistence type="predicted"/>
<dbReference type="InterPro" id="IPR050482">
    <property type="entry name" value="Sensor_HK_TwoCompSys"/>
</dbReference>
<evidence type="ECO:0000313" key="12">
    <source>
        <dbReference type="Proteomes" id="UP001499863"/>
    </source>
</evidence>
<dbReference type="Pfam" id="PF02518">
    <property type="entry name" value="HATPase_c"/>
    <property type="match status" value="1"/>
</dbReference>
<keyword evidence="7" id="KW-0067">ATP-binding</keyword>
<keyword evidence="12" id="KW-1185">Reference proteome</keyword>
<evidence type="ECO:0000256" key="5">
    <source>
        <dbReference type="ARBA" id="ARBA00022741"/>
    </source>
</evidence>
<reference evidence="11 12" key="1">
    <citation type="journal article" date="2019" name="Int. J. Syst. Evol. Microbiol.">
        <title>The Global Catalogue of Microorganisms (GCM) 10K type strain sequencing project: providing services to taxonomists for standard genome sequencing and annotation.</title>
        <authorList>
            <consortium name="The Broad Institute Genomics Platform"/>
            <consortium name="The Broad Institute Genome Sequencing Center for Infectious Disease"/>
            <person name="Wu L."/>
            <person name="Ma J."/>
        </authorList>
    </citation>
    <scope>NUCLEOTIDE SEQUENCE [LARGE SCALE GENOMIC DNA]</scope>
    <source>
        <strain evidence="11 12">JCM 12393</strain>
    </source>
</reference>
<evidence type="ECO:0000256" key="1">
    <source>
        <dbReference type="ARBA" id="ARBA00000085"/>
    </source>
</evidence>
<feature type="domain" description="Histidine kinase" evidence="10">
    <location>
        <begin position="416"/>
        <end position="501"/>
    </location>
</feature>
<keyword evidence="8" id="KW-0902">Two-component regulatory system</keyword>
<comment type="catalytic activity">
    <reaction evidence="1">
        <text>ATP + protein L-histidine = ADP + protein N-phospho-L-histidine.</text>
        <dbReference type="EC" id="2.7.13.3"/>
    </reaction>
</comment>
<dbReference type="SUPFAM" id="SSF55874">
    <property type="entry name" value="ATPase domain of HSP90 chaperone/DNA topoisomerase II/histidine kinase"/>
    <property type="match status" value="1"/>
</dbReference>
<organism evidence="11 12">
    <name type="scientific">Kitasatospora putterlickiae</name>
    <dbReference type="NCBI Taxonomy" id="221725"/>
    <lineage>
        <taxon>Bacteria</taxon>
        <taxon>Bacillati</taxon>
        <taxon>Actinomycetota</taxon>
        <taxon>Actinomycetes</taxon>
        <taxon>Kitasatosporales</taxon>
        <taxon>Streptomycetaceae</taxon>
        <taxon>Kitasatospora</taxon>
    </lineage>
</organism>
<evidence type="ECO:0000256" key="3">
    <source>
        <dbReference type="ARBA" id="ARBA00022553"/>
    </source>
</evidence>
<evidence type="ECO:0000256" key="4">
    <source>
        <dbReference type="ARBA" id="ARBA00022679"/>
    </source>
</evidence>
<evidence type="ECO:0000313" key="11">
    <source>
        <dbReference type="EMBL" id="GAA1391642.1"/>
    </source>
</evidence>
<evidence type="ECO:0000259" key="10">
    <source>
        <dbReference type="PROSITE" id="PS50109"/>
    </source>
</evidence>
<gene>
    <name evidence="11" type="ORF">GCM10009639_21740</name>
</gene>